<evidence type="ECO:0000313" key="2">
    <source>
        <dbReference type="EMBL" id="MBK3496426.1"/>
    </source>
</evidence>
<keyword evidence="1" id="KW-1133">Transmembrane helix</keyword>
<keyword evidence="3" id="KW-1185">Reference proteome</keyword>
<protein>
    <submittedName>
        <fullName evidence="2">Uncharacterized protein</fullName>
    </submittedName>
</protein>
<name>A0ABS1HAH1_9BACL</name>
<gene>
    <name evidence="2" type="ORF">JFL43_16490</name>
</gene>
<proteinExistence type="predicted"/>
<accession>A0ABS1HAH1</accession>
<feature type="transmembrane region" description="Helical" evidence="1">
    <location>
        <begin position="6"/>
        <end position="24"/>
    </location>
</feature>
<evidence type="ECO:0000313" key="3">
    <source>
        <dbReference type="Proteomes" id="UP000618943"/>
    </source>
</evidence>
<organism evidence="2 3">
    <name type="scientific">Viridibacillus soli</name>
    <dbReference type="NCBI Taxonomy" id="2798301"/>
    <lineage>
        <taxon>Bacteria</taxon>
        <taxon>Bacillati</taxon>
        <taxon>Bacillota</taxon>
        <taxon>Bacilli</taxon>
        <taxon>Bacillales</taxon>
        <taxon>Caryophanaceae</taxon>
        <taxon>Viridibacillus</taxon>
    </lineage>
</organism>
<dbReference type="Proteomes" id="UP000618943">
    <property type="component" value="Unassembled WGS sequence"/>
</dbReference>
<reference evidence="2 3" key="1">
    <citation type="submission" date="2020-12" db="EMBL/GenBank/DDBJ databases">
        <title>YIM B01967 draft genome.</title>
        <authorList>
            <person name="Yan X."/>
        </authorList>
    </citation>
    <scope>NUCLEOTIDE SEQUENCE [LARGE SCALE GENOMIC DNA]</scope>
    <source>
        <strain evidence="2 3">YIM B01967</strain>
    </source>
</reference>
<keyword evidence="1" id="KW-0812">Transmembrane</keyword>
<evidence type="ECO:0000256" key="1">
    <source>
        <dbReference type="SAM" id="Phobius"/>
    </source>
</evidence>
<comment type="caution">
    <text evidence="2">The sequence shown here is derived from an EMBL/GenBank/DDBJ whole genome shotgun (WGS) entry which is preliminary data.</text>
</comment>
<dbReference type="EMBL" id="JAEOAH010000029">
    <property type="protein sequence ID" value="MBK3496426.1"/>
    <property type="molecule type" value="Genomic_DNA"/>
</dbReference>
<keyword evidence="1" id="KW-0472">Membrane</keyword>
<sequence>MKRKTVIISIVFIVFMLLISLATVKRYSIHKKNMQDIDECFDANGRTSLETGLFSFSQTVLCEQD</sequence>
<dbReference type="RefSeq" id="WP_100797702.1">
    <property type="nucleotide sequence ID" value="NZ_JAEOAH010000029.1"/>
</dbReference>